<keyword evidence="2" id="KW-0067">ATP-binding</keyword>
<organism evidence="2 3">
    <name type="scientific">Actinidia rufa</name>
    <dbReference type="NCBI Taxonomy" id="165716"/>
    <lineage>
        <taxon>Eukaryota</taxon>
        <taxon>Viridiplantae</taxon>
        <taxon>Streptophyta</taxon>
        <taxon>Embryophyta</taxon>
        <taxon>Tracheophyta</taxon>
        <taxon>Spermatophyta</taxon>
        <taxon>Magnoliopsida</taxon>
        <taxon>eudicotyledons</taxon>
        <taxon>Gunneridae</taxon>
        <taxon>Pentapetalae</taxon>
        <taxon>asterids</taxon>
        <taxon>Ericales</taxon>
        <taxon>Actinidiaceae</taxon>
        <taxon>Actinidia</taxon>
    </lineage>
</organism>
<name>A0A7J0GX97_9ERIC</name>
<keyword evidence="1" id="KW-0472">Membrane</keyword>
<dbReference type="OrthoDB" id="1741910at2759"/>
<protein>
    <submittedName>
        <fullName evidence="2">ATP-binding cassette A1</fullName>
    </submittedName>
</protein>
<proteinExistence type="predicted"/>
<keyword evidence="1" id="KW-0812">Transmembrane</keyword>
<keyword evidence="2" id="KW-0547">Nucleotide-binding</keyword>
<keyword evidence="3" id="KW-1185">Reference proteome</keyword>
<evidence type="ECO:0000256" key="1">
    <source>
        <dbReference type="SAM" id="Phobius"/>
    </source>
</evidence>
<evidence type="ECO:0000313" key="3">
    <source>
        <dbReference type="Proteomes" id="UP000585474"/>
    </source>
</evidence>
<comment type="caution">
    <text evidence="2">The sequence shown here is derived from an EMBL/GenBank/DDBJ whole genome shotgun (WGS) entry which is preliminary data.</text>
</comment>
<sequence>MNFQNFFRLSPGFCFADGLASLALLRQGMKDGSDDVFLDWNDIGLGLTAFGIFFSFLGIIFFFDKRLLAMGNLVLANTSSFSAEDTCSWMGVPTAIC</sequence>
<dbReference type="GO" id="GO:0005524">
    <property type="term" value="F:ATP binding"/>
    <property type="evidence" value="ECO:0007669"/>
    <property type="project" value="UniProtKB-KW"/>
</dbReference>
<dbReference type="PANTHER" id="PTHR21493:SF9">
    <property type="entry name" value="GOLGI TRANSPORT PROTEIN 1-RELATED"/>
    <property type="match status" value="1"/>
</dbReference>
<feature type="transmembrane region" description="Helical" evidence="1">
    <location>
        <begin position="43"/>
        <end position="63"/>
    </location>
</feature>
<dbReference type="EMBL" id="BJWL01000024">
    <property type="protein sequence ID" value="GFZ15413.1"/>
    <property type="molecule type" value="Genomic_DNA"/>
</dbReference>
<reference evidence="2 3" key="1">
    <citation type="submission" date="2019-07" db="EMBL/GenBank/DDBJ databases">
        <title>De Novo Assembly of kiwifruit Actinidia rufa.</title>
        <authorList>
            <person name="Sugita-Konishi S."/>
            <person name="Sato K."/>
            <person name="Mori E."/>
            <person name="Abe Y."/>
            <person name="Kisaki G."/>
            <person name="Hamano K."/>
            <person name="Suezawa K."/>
            <person name="Otani M."/>
            <person name="Fukuda T."/>
            <person name="Manabe T."/>
            <person name="Gomi K."/>
            <person name="Tabuchi M."/>
            <person name="Akimitsu K."/>
            <person name="Kataoka I."/>
        </authorList>
    </citation>
    <scope>NUCLEOTIDE SEQUENCE [LARGE SCALE GENOMIC DNA]</scope>
    <source>
        <strain evidence="3">cv. Fuchu</strain>
    </source>
</reference>
<dbReference type="Proteomes" id="UP000585474">
    <property type="component" value="Unassembled WGS sequence"/>
</dbReference>
<dbReference type="GO" id="GO:0005829">
    <property type="term" value="C:cytosol"/>
    <property type="evidence" value="ECO:0007669"/>
    <property type="project" value="GOC"/>
</dbReference>
<dbReference type="InterPro" id="IPR045176">
    <property type="entry name" value="Got1"/>
</dbReference>
<dbReference type="PANTHER" id="PTHR21493">
    <property type="entry name" value="CGI-141-RELATED/LIPASE CONTAINING PROTEIN"/>
    <property type="match status" value="1"/>
</dbReference>
<keyword evidence="1" id="KW-1133">Transmembrane helix</keyword>
<evidence type="ECO:0000313" key="2">
    <source>
        <dbReference type="EMBL" id="GFZ15413.1"/>
    </source>
</evidence>
<accession>A0A7J0GX97</accession>
<dbReference type="AlphaFoldDB" id="A0A7J0GX97"/>
<gene>
    <name evidence="2" type="ORF">Acr_24g0016030</name>
</gene>
<dbReference type="GO" id="GO:0006888">
    <property type="term" value="P:endoplasmic reticulum to Golgi vesicle-mediated transport"/>
    <property type="evidence" value="ECO:0007669"/>
    <property type="project" value="InterPro"/>
</dbReference>
<dbReference type="GO" id="GO:0042147">
    <property type="term" value="P:retrograde transport, endosome to Golgi"/>
    <property type="evidence" value="ECO:0007669"/>
    <property type="project" value="InterPro"/>
</dbReference>